<dbReference type="SUPFAM" id="SSF56436">
    <property type="entry name" value="C-type lectin-like"/>
    <property type="match status" value="1"/>
</dbReference>
<dbReference type="PANTHER" id="PTHR23150:SF36">
    <property type="entry name" value="HERCYNINE OXYGENASE"/>
    <property type="match status" value="1"/>
</dbReference>
<reference evidence="6 7" key="1">
    <citation type="submission" date="2016-12" db="EMBL/GenBank/DDBJ databases">
        <title>Draft genome sequences of strains Salinicola socius SMB35, Salinicola sp. MH3R3-1 and Chromohalobacter sp. SMB17 from the Verkhnekamsk potash mining region of Russia.</title>
        <authorList>
            <person name="Mavrodi D.V."/>
            <person name="Olsson B.E."/>
            <person name="Korsakova E.S."/>
            <person name="Pyankova A."/>
            <person name="Mavrodi O.V."/>
            <person name="Plotnikova E.G."/>
        </authorList>
    </citation>
    <scope>NUCLEOTIDE SEQUENCE [LARGE SCALE GENOMIC DNA]</scope>
    <source>
        <strain evidence="6 7">SMB35</strain>
    </source>
</reference>
<evidence type="ECO:0000313" key="7">
    <source>
        <dbReference type="Proteomes" id="UP000186878"/>
    </source>
</evidence>
<dbReference type="Pfam" id="PF12867">
    <property type="entry name" value="DinB_2"/>
    <property type="match status" value="1"/>
</dbReference>
<dbReference type="Pfam" id="PF03781">
    <property type="entry name" value="FGE-sulfatase"/>
    <property type="match status" value="1"/>
</dbReference>
<name>A0A1Q8SUE1_9GAMM</name>
<evidence type="ECO:0000256" key="2">
    <source>
        <dbReference type="ARBA" id="ARBA00023004"/>
    </source>
</evidence>
<evidence type="ECO:0008006" key="8">
    <source>
        <dbReference type="Google" id="ProtNLM"/>
    </source>
</evidence>
<organism evidence="6 7">
    <name type="scientific">Salinicola socius</name>
    <dbReference type="NCBI Taxonomy" id="404433"/>
    <lineage>
        <taxon>Bacteria</taxon>
        <taxon>Pseudomonadati</taxon>
        <taxon>Pseudomonadota</taxon>
        <taxon>Gammaproteobacteria</taxon>
        <taxon>Oceanospirillales</taxon>
        <taxon>Halomonadaceae</taxon>
        <taxon>Salinicola</taxon>
    </lineage>
</organism>
<evidence type="ECO:0000256" key="3">
    <source>
        <dbReference type="ARBA" id="ARBA00037882"/>
    </source>
</evidence>
<dbReference type="InterPro" id="IPR005532">
    <property type="entry name" value="SUMF_dom"/>
</dbReference>
<dbReference type="NCBIfam" id="TIGR03440">
    <property type="entry name" value="egtB_TIGR03440"/>
    <property type="match status" value="1"/>
</dbReference>
<protein>
    <recommendedName>
        <fullName evidence="8">Ergothioneine biosynthesis protein EgtB</fullName>
    </recommendedName>
</protein>
<feature type="domain" description="DinB-like" evidence="5">
    <location>
        <begin position="18"/>
        <end position="151"/>
    </location>
</feature>
<dbReference type="InterPro" id="IPR051043">
    <property type="entry name" value="Sulfatase_Mod_Factor_Kinase"/>
</dbReference>
<keyword evidence="7" id="KW-1185">Reference proteome</keyword>
<dbReference type="Proteomes" id="UP000186878">
    <property type="component" value="Unassembled WGS sequence"/>
</dbReference>
<dbReference type="SUPFAM" id="SSF109854">
    <property type="entry name" value="DinB/YfiT-like putative metalloenzymes"/>
    <property type="match status" value="1"/>
</dbReference>
<dbReference type="STRING" id="404433.BTW07_05400"/>
<evidence type="ECO:0000259" key="4">
    <source>
        <dbReference type="Pfam" id="PF03781"/>
    </source>
</evidence>
<dbReference type="InterPro" id="IPR017806">
    <property type="entry name" value="EgtB"/>
</dbReference>
<sequence>MAIETPDSAHLKDWLREYQRVRDASESLCAPLEKEDYIVQSMNDVSPPKWHLAHVSWFFEAFLLTPFLKDYRTLDPAYDFLFNSYYETYGTPFPRANRGLISRPTVDDVYRYRAHVDDAMSELLTGPPAEHVEEIERRLTLGLHHEQQHQELLLMDIKHILAQNPLFPIYRNDLAPAPECAFRELGWRVYPGGVRQIGHDEAGQGFAYDHEMPRHRQFVEAFEIADRPITNGEFLEFMRAGGYEKPDYWLSEGWQRVKQEGWTCPLYWLEREGIWHYFTLGGLMPVNLEAPVCHVSYFEADAYAHWAGARLPTEAEWEVVAEGLAPRQGNFVEQDHLQPTVAGASAESGQMFGDVWEWTGSAYRPYPGFKKLAGSLGEYNGKFMSGQMVLRGGCCATPQDHIRTTYRNFFPPSARWAFSGFRLAREA</sequence>
<proteinExistence type="predicted"/>
<evidence type="ECO:0000256" key="1">
    <source>
        <dbReference type="ARBA" id="ARBA00023002"/>
    </source>
</evidence>
<comment type="pathway">
    <text evidence="3">Amino-acid biosynthesis; ergothioneine biosynthesis.</text>
</comment>
<dbReference type="InterPro" id="IPR034660">
    <property type="entry name" value="DinB/YfiT-like"/>
</dbReference>
<evidence type="ECO:0000259" key="5">
    <source>
        <dbReference type="Pfam" id="PF12867"/>
    </source>
</evidence>
<comment type="caution">
    <text evidence="6">The sequence shown here is derived from an EMBL/GenBank/DDBJ whole genome shotgun (WGS) entry which is preliminary data.</text>
</comment>
<accession>A0A1Q8SUE1</accession>
<dbReference type="InterPro" id="IPR016187">
    <property type="entry name" value="CTDL_fold"/>
</dbReference>
<keyword evidence="1" id="KW-0560">Oxidoreductase</keyword>
<feature type="domain" description="Sulfatase-modifying factor enzyme-like" evidence="4">
    <location>
        <begin position="189"/>
        <end position="425"/>
    </location>
</feature>
<gene>
    <name evidence="6" type="ORF">BTW07_05400</name>
</gene>
<dbReference type="Gene3D" id="3.90.1580.10">
    <property type="entry name" value="paralog of FGE (formylglycine-generating enzyme)"/>
    <property type="match status" value="1"/>
</dbReference>
<dbReference type="InterPro" id="IPR042095">
    <property type="entry name" value="SUMF_sf"/>
</dbReference>
<dbReference type="EMBL" id="MSDO01000005">
    <property type="protein sequence ID" value="OLO05054.1"/>
    <property type="molecule type" value="Genomic_DNA"/>
</dbReference>
<dbReference type="AlphaFoldDB" id="A0A1Q8SUE1"/>
<dbReference type="GO" id="GO:0052699">
    <property type="term" value="P:ergothioneine biosynthetic process"/>
    <property type="evidence" value="ECO:0007669"/>
    <property type="project" value="InterPro"/>
</dbReference>
<evidence type="ECO:0000313" key="6">
    <source>
        <dbReference type="EMBL" id="OLO05054.1"/>
    </source>
</evidence>
<dbReference type="OrthoDB" id="9768004at2"/>
<keyword evidence="2" id="KW-0408">Iron</keyword>
<dbReference type="PANTHER" id="PTHR23150">
    <property type="entry name" value="SULFATASE MODIFYING FACTOR 1, 2"/>
    <property type="match status" value="1"/>
</dbReference>
<dbReference type="InterPro" id="IPR024775">
    <property type="entry name" value="DinB-like"/>
</dbReference>